<accession>A0A1B6C7F9</accession>
<evidence type="ECO:0000313" key="1">
    <source>
        <dbReference type="EMBL" id="JAS09412.1"/>
    </source>
</evidence>
<dbReference type="AlphaFoldDB" id="A0A1B6C7F9"/>
<feature type="non-terminal residue" evidence="1">
    <location>
        <position position="1"/>
    </location>
</feature>
<gene>
    <name evidence="1" type="ORF">g.7658</name>
</gene>
<dbReference type="EMBL" id="GEDC01027886">
    <property type="protein sequence ID" value="JAS09412.1"/>
    <property type="molecule type" value="Transcribed_RNA"/>
</dbReference>
<name>A0A1B6C7F9_9HEMI</name>
<reference evidence="1" key="1">
    <citation type="submission" date="2015-12" db="EMBL/GenBank/DDBJ databases">
        <title>De novo transcriptome assembly of four potential Pierce s Disease insect vectors from Arizona vineyards.</title>
        <authorList>
            <person name="Tassone E.E."/>
        </authorList>
    </citation>
    <scope>NUCLEOTIDE SEQUENCE</scope>
</reference>
<organism evidence="1">
    <name type="scientific">Clastoptera arizonana</name>
    <name type="common">Arizona spittle bug</name>
    <dbReference type="NCBI Taxonomy" id="38151"/>
    <lineage>
        <taxon>Eukaryota</taxon>
        <taxon>Metazoa</taxon>
        <taxon>Ecdysozoa</taxon>
        <taxon>Arthropoda</taxon>
        <taxon>Hexapoda</taxon>
        <taxon>Insecta</taxon>
        <taxon>Pterygota</taxon>
        <taxon>Neoptera</taxon>
        <taxon>Paraneoptera</taxon>
        <taxon>Hemiptera</taxon>
        <taxon>Auchenorrhyncha</taxon>
        <taxon>Cercopoidea</taxon>
        <taxon>Clastopteridae</taxon>
        <taxon>Clastoptera</taxon>
    </lineage>
</organism>
<proteinExistence type="predicted"/>
<sequence>RNCHKMFREFPKDNIVEYNSFYLNQCTNRTICLELSGCIFWLVLKNDIKKSKLFIFFICFPLVDNVSMYSKIKFSNPSSEDEHTYTQPVFGENADIEEIITSENCMVIPSKDLSPYIDSENKLKCYIKLFKKNV</sequence>
<protein>
    <submittedName>
        <fullName evidence="1">Uncharacterized protein</fullName>
    </submittedName>
</protein>